<dbReference type="PANTHER" id="PTHR34187:SF2">
    <property type="entry name" value="DUF202 DOMAIN-CONTAINING PROTEIN"/>
    <property type="match status" value="1"/>
</dbReference>
<feature type="domain" description="DUF202" evidence="7">
    <location>
        <begin position="22"/>
        <end position="86"/>
    </location>
</feature>
<reference evidence="8" key="1">
    <citation type="submission" date="2021-04" db="EMBL/GenBank/DDBJ databases">
        <title>Genome based classification of Actinospica acidithermotolerans sp. nov., an actinobacterium isolated from an Indonesian hot spring.</title>
        <authorList>
            <person name="Kusuma A.B."/>
            <person name="Putra K.E."/>
            <person name="Nafisah S."/>
            <person name="Loh J."/>
            <person name="Nouioui I."/>
            <person name="Goodfellow M."/>
        </authorList>
    </citation>
    <scope>NUCLEOTIDE SEQUENCE</scope>
    <source>
        <strain evidence="8">MGRD01-02</strain>
    </source>
</reference>
<feature type="transmembrane region" description="Helical" evidence="6">
    <location>
        <begin position="29"/>
        <end position="49"/>
    </location>
</feature>
<gene>
    <name evidence="8" type="ORF">KDK95_17985</name>
</gene>
<proteinExistence type="predicted"/>
<organism evidence="8 9">
    <name type="scientific">Actinospica acidithermotolerans</name>
    <dbReference type="NCBI Taxonomy" id="2828514"/>
    <lineage>
        <taxon>Bacteria</taxon>
        <taxon>Bacillati</taxon>
        <taxon>Actinomycetota</taxon>
        <taxon>Actinomycetes</taxon>
        <taxon>Catenulisporales</taxon>
        <taxon>Actinospicaceae</taxon>
        <taxon>Actinospica</taxon>
    </lineage>
</organism>
<comment type="subcellular location">
    <subcellularLocation>
        <location evidence="1">Cell membrane</location>
        <topology evidence="1">Multi-pass membrane protein</topology>
    </subcellularLocation>
</comment>
<dbReference type="AlphaFoldDB" id="A0A941IID0"/>
<accession>A0A941IID0</accession>
<dbReference type="EMBL" id="JAGSOH010000051">
    <property type="protein sequence ID" value="MBR7828209.1"/>
    <property type="molecule type" value="Genomic_DNA"/>
</dbReference>
<name>A0A941IID0_9ACTN</name>
<dbReference type="InterPro" id="IPR052053">
    <property type="entry name" value="IM_YidH-like"/>
</dbReference>
<evidence type="ECO:0000256" key="4">
    <source>
        <dbReference type="ARBA" id="ARBA00022989"/>
    </source>
</evidence>
<evidence type="ECO:0000256" key="3">
    <source>
        <dbReference type="ARBA" id="ARBA00022692"/>
    </source>
</evidence>
<evidence type="ECO:0000256" key="5">
    <source>
        <dbReference type="ARBA" id="ARBA00023136"/>
    </source>
</evidence>
<dbReference type="Proteomes" id="UP000676325">
    <property type="component" value="Unassembled WGS sequence"/>
</dbReference>
<dbReference type="RefSeq" id="WP_212519346.1">
    <property type="nucleotide sequence ID" value="NZ_JAGSOH010000051.1"/>
</dbReference>
<evidence type="ECO:0000313" key="9">
    <source>
        <dbReference type="Proteomes" id="UP000676325"/>
    </source>
</evidence>
<keyword evidence="2" id="KW-1003">Cell membrane</keyword>
<keyword evidence="9" id="KW-1185">Reference proteome</keyword>
<evidence type="ECO:0000256" key="6">
    <source>
        <dbReference type="SAM" id="Phobius"/>
    </source>
</evidence>
<dbReference type="Pfam" id="PF02656">
    <property type="entry name" value="DUF202"/>
    <property type="match status" value="1"/>
</dbReference>
<dbReference type="InterPro" id="IPR003807">
    <property type="entry name" value="DUF202"/>
</dbReference>
<comment type="caution">
    <text evidence="8">The sequence shown here is derived from an EMBL/GenBank/DDBJ whole genome shotgun (WGS) entry which is preliminary data.</text>
</comment>
<evidence type="ECO:0000313" key="8">
    <source>
        <dbReference type="EMBL" id="MBR7828209.1"/>
    </source>
</evidence>
<keyword evidence="3 6" id="KW-0812">Transmembrane</keyword>
<feature type="transmembrane region" description="Helical" evidence="6">
    <location>
        <begin position="61"/>
        <end position="79"/>
    </location>
</feature>
<keyword evidence="4 6" id="KW-1133">Transmembrane helix</keyword>
<evidence type="ECO:0000256" key="2">
    <source>
        <dbReference type="ARBA" id="ARBA00022475"/>
    </source>
</evidence>
<sequence>MQGVFSGTRHKLEATEVDYRYVLANERTFLAWVRTALALLAAGVAVRQLALPFGLRHGRGLLSDLCLGLAVALVVLAYQRWRASHHAMVKAAPLPPAGVVGLLTLGMLAIAMLATVLMVLR</sequence>
<dbReference type="GO" id="GO:0005886">
    <property type="term" value="C:plasma membrane"/>
    <property type="evidence" value="ECO:0007669"/>
    <property type="project" value="UniProtKB-SubCell"/>
</dbReference>
<evidence type="ECO:0000256" key="1">
    <source>
        <dbReference type="ARBA" id="ARBA00004651"/>
    </source>
</evidence>
<feature type="transmembrane region" description="Helical" evidence="6">
    <location>
        <begin position="99"/>
        <end position="120"/>
    </location>
</feature>
<keyword evidence="5 6" id="KW-0472">Membrane</keyword>
<protein>
    <submittedName>
        <fullName evidence="8">DUF202 domain-containing protein</fullName>
    </submittedName>
</protein>
<dbReference type="PANTHER" id="PTHR34187">
    <property type="entry name" value="FGR18P"/>
    <property type="match status" value="1"/>
</dbReference>
<evidence type="ECO:0000259" key="7">
    <source>
        <dbReference type="Pfam" id="PF02656"/>
    </source>
</evidence>